<dbReference type="GO" id="GO:0006508">
    <property type="term" value="P:proteolysis"/>
    <property type="evidence" value="ECO:0007669"/>
    <property type="project" value="UniProtKB-KW"/>
</dbReference>
<proteinExistence type="inferred from homology"/>
<evidence type="ECO:0000256" key="3">
    <source>
        <dbReference type="ARBA" id="ARBA00022729"/>
    </source>
</evidence>
<gene>
    <name evidence="14" type="ORF">KFK09_016972</name>
</gene>
<dbReference type="InterPro" id="IPR000209">
    <property type="entry name" value="Peptidase_S8/S53_dom"/>
</dbReference>
<dbReference type="Pfam" id="PF00082">
    <property type="entry name" value="Peptidase_S8"/>
    <property type="match status" value="1"/>
</dbReference>
<evidence type="ECO:0000256" key="5">
    <source>
        <dbReference type="ARBA" id="ARBA00022825"/>
    </source>
</evidence>
<keyword evidence="6" id="KW-0325">Glycoprotein</keyword>
<dbReference type="AlphaFoldDB" id="A0A8T3B0Y0"/>
<keyword evidence="5 8" id="KW-0720">Serine protease</keyword>
<feature type="active site" description="Charge relay system" evidence="7 8">
    <location>
        <position position="576"/>
    </location>
</feature>
<dbReference type="SMR" id="A0A8T3B0Y0"/>
<dbReference type="InterPro" id="IPR015500">
    <property type="entry name" value="Peptidase_S8_subtilisin-rel"/>
</dbReference>
<accession>A0A8T3B0Y0</accession>
<dbReference type="InterPro" id="IPR043128">
    <property type="entry name" value="Rev_trsase/Diguanyl_cyclase"/>
</dbReference>
<dbReference type="Gene3D" id="3.30.70.270">
    <property type="match status" value="1"/>
</dbReference>
<dbReference type="PROSITE" id="PS00138">
    <property type="entry name" value="SUBTILASE_SER"/>
    <property type="match status" value="1"/>
</dbReference>
<feature type="active site" description="Charge relay system" evidence="7 8">
    <location>
        <position position="518"/>
    </location>
</feature>
<dbReference type="InterPro" id="IPR036397">
    <property type="entry name" value="RNaseH_sf"/>
</dbReference>
<keyword evidence="3" id="KW-0732">Signal</keyword>
<dbReference type="InterPro" id="IPR037045">
    <property type="entry name" value="S8pro/Inhibitor_I9_sf"/>
</dbReference>
<evidence type="ECO:0000259" key="10">
    <source>
        <dbReference type="Pfam" id="PF00082"/>
    </source>
</evidence>
<dbReference type="Gene3D" id="3.50.30.30">
    <property type="match status" value="1"/>
</dbReference>
<protein>
    <submittedName>
        <fullName evidence="14">Uncharacterized protein</fullName>
    </submittedName>
</protein>
<feature type="domain" description="Tf2-1-like SH3-like" evidence="13">
    <location>
        <begin position="320"/>
        <end position="381"/>
    </location>
</feature>
<evidence type="ECO:0000259" key="11">
    <source>
        <dbReference type="Pfam" id="PF05922"/>
    </source>
</evidence>
<evidence type="ECO:0000313" key="14">
    <source>
        <dbReference type="EMBL" id="KAI0502027.1"/>
    </source>
</evidence>
<dbReference type="PANTHER" id="PTHR10795">
    <property type="entry name" value="PROPROTEIN CONVERTASE SUBTILISIN/KEXIN"/>
    <property type="match status" value="1"/>
</dbReference>
<evidence type="ECO:0000259" key="13">
    <source>
        <dbReference type="Pfam" id="PF24626"/>
    </source>
</evidence>
<comment type="similarity">
    <text evidence="1 8 9">Belongs to the peptidase S8 family.</text>
</comment>
<dbReference type="InterPro" id="IPR043502">
    <property type="entry name" value="DNA/RNA_pol_sf"/>
</dbReference>
<dbReference type="Pfam" id="PF17919">
    <property type="entry name" value="RT_RNaseH_2"/>
    <property type="match status" value="1"/>
</dbReference>
<dbReference type="Pfam" id="PF05922">
    <property type="entry name" value="Inhibitor_I9"/>
    <property type="match status" value="1"/>
</dbReference>
<dbReference type="PRINTS" id="PR00723">
    <property type="entry name" value="SUBTILISIN"/>
</dbReference>
<dbReference type="CDD" id="cd04852">
    <property type="entry name" value="Peptidases_S8_3"/>
    <property type="match status" value="1"/>
</dbReference>
<dbReference type="InterPro" id="IPR056924">
    <property type="entry name" value="SH3_Tf2-1"/>
</dbReference>
<name>A0A8T3B0Y0_DENNO</name>
<dbReference type="SUPFAM" id="SSF53098">
    <property type="entry name" value="Ribonuclease H-like"/>
    <property type="match status" value="1"/>
</dbReference>
<evidence type="ECO:0000256" key="7">
    <source>
        <dbReference type="PIRSR" id="PIRSR615500-1"/>
    </source>
</evidence>
<dbReference type="InterPro" id="IPR045051">
    <property type="entry name" value="SBT"/>
</dbReference>
<dbReference type="OrthoDB" id="206201at2759"/>
<keyword evidence="15" id="KW-1185">Reference proteome</keyword>
<evidence type="ECO:0000256" key="2">
    <source>
        <dbReference type="ARBA" id="ARBA00022670"/>
    </source>
</evidence>
<feature type="domain" description="Peptidase S8/S53" evidence="10">
    <location>
        <begin position="509"/>
        <end position="946"/>
    </location>
</feature>
<feature type="domain" description="Inhibitor I9" evidence="11">
    <location>
        <begin position="407"/>
        <end position="480"/>
    </location>
</feature>
<feature type="active site" description="Charge relay system" evidence="7 8">
    <location>
        <position position="909"/>
    </location>
</feature>
<dbReference type="CDD" id="cd02120">
    <property type="entry name" value="PA_subtilisin_like"/>
    <property type="match status" value="1"/>
</dbReference>
<dbReference type="GO" id="GO:0004252">
    <property type="term" value="F:serine-type endopeptidase activity"/>
    <property type="evidence" value="ECO:0007669"/>
    <property type="project" value="UniProtKB-UniRule"/>
</dbReference>
<dbReference type="Gene3D" id="1.10.340.70">
    <property type="match status" value="1"/>
</dbReference>
<dbReference type="Proteomes" id="UP000829196">
    <property type="component" value="Unassembled WGS sequence"/>
</dbReference>
<dbReference type="InterPro" id="IPR023828">
    <property type="entry name" value="Peptidase_S8_Ser-AS"/>
</dbReference>
<reference evidence="14" key="1">
    <citation type="journal article" date="2022" name="Front. Genet.">
        <title>Chromosome-Scale Assembly of the Dendrobium nobile Genome Provides Insights Into the Molecular Mechanism of the Biosynthesis of the Medicinal Active Ingredient of Dendrobium.</title>
        <authorList>
            <person name="Xu Q."/>
            <person name="Niu S.-C."/>
            <person name="Li K.-L."/>
            <person name="Zheng P.-J."/>
            <person name="Zhang X.-J."/>
            <person name="Jia Y."/>
            <person name="Liu Y."/>
            <person name="Niu Y.-X."/>
            <person name="Yu L.-H."/>
            <person name="Chen D.-F."/>
            <person name="Zhang G.-Q."/>
        </authorList>
    </citation>
    <scope>NUCLEOTIDE SEQUENCE</scope>
    <source>
        <tissue evidence="14">Leaf</tissue>
    </source>
</reference>
<dbReference type="EMBL" id="JAGYWB010000012">
    <property type="protein sequence ID" value="KAI0502027.1"/>
    <property type="molecule type" value="Genomic_DNA"/>
</dbReference>
<dbReference type="InterPro" id="IPR010259">
    <property type="entry name" value="S8pro/Inhibitor_I9"/>
</dbReference>
<dbReference type="Gene3D" id="3.30.420.10">
    <property type="entry name" value="Ribonuclease H-like superfamily/Ribonuclease H"/>
    <property type="match status" value="1"/>
</dbReference>
<evidence type="ECO:0000256" key="4">
    <source>
        <dbReference type="ARBA" id="ARBA00022801"/>
    </source>
</evidence>
<dbReference type="InterPro" id="IPR041577">
    <property type="entry name" value="RT_RNaseH_2"/>
</dbReference>
<dbReference type="Gene3D" id="3.40.50.200">
    <property type="entry name" value="Peptidase S8/S53 domain"/>
    <property type="match status" value="1"/>
</dbReference>
<evidence type="ECO:0000256" key="1">
    <source>
        <dbReference type="ARBA" id="ARBA00011073"/>
    </source>
</evidence>
<dbReference type="SUPFAM" id="SSF52743">
    <property type="entry name" value="Subtilisin-like"/>
    <property type="match status" value="1"/>
</dbReference>
<dbReference type="InterPro" id="IPR023827">
    <property type="entry name" value="Peptidase_S8_Asp-AS"/>
</dbReference>
<dbReference type="Gene3D" id="3.30.70.80">
    <property type="entry name" value="Peptidase S8 propeptide/proteinase inhibitor I9"/>
    <property type="match status" value="1"/>
</dbReference>
<keyword evidence="2 8" id="KW-0645">Protease</keyword>
<dbReference type="InterPro" id="IPR036852">
    <property type="entry name" value="Peptidase_S8/S53_dom_sf"/>
</dbReference>
<keyword evidence="4 8" id="KW-0378">Hydrolase</keyword>
<dbReference type="SUPFAM" id="SSF56672">
    <property type="entry name" value="DNA/RNA polymerases"/>
    <property type="match status" value="1"/>
</dbReference>
<dbReference type="InterPro" id="IPR034197">
    <property type="entry name" value="Peptidases_S8_3"/>
</dbReference>
<feature type="domain" description="Reverse transcriptase/retrotransposon-derived protein RNase H-like" evidence="12">
    <location>
        <begin position="15"/>
        <end position="93"/>
    </location>
</feature>
<dbReference type="InterPro" id="IPR012337">
    <property type="entry name" value="RNaseH-like_sf"/>
</dbReference>
<comment type="caution">
    <text evidence="14">The sequence shown here is derived from an EMBL/GenBank/DDBJ whole genome shotgun (WGS) entry which is preliminary data.</text>
</comment>
<dbReference type="Pfam" id="PF24626">
    <property type="entry name" value="SH3_Tf2-1"/>
    <property type="match status" value="1"/>
</dbReference>
<evidence type="ECO:0000256" key="6">
    <source>
        <dbReference type="ARBA" id="ARBA00023180"/>
    </source>
</evidence>
<dbReference type="PROSITE" id="PS51892">
    <property type="entry name" value="SUBTILASE"/>
    <property type="match status" value="1"/>
</dbReference>
<dbReference type="GO" id="GO:0003676">
    <property type="term" value="F:nucleic acid binding"/>
    <property type="evidence" value="ECO:0007669"/>
    <property type="project" value="InterPro"/>
</dbReference>
<organism evidence="14 15">
    <name type="scientific">Dendrobium nobile</name>
    <name type="common">Orchid</name>
    <dbReference type="NCBI Taxonomy" id="94219"/>
    <lineage>
        <taxon>Eukaryota</taxon>
        <taxon>Viridiplantae</taxon>
        <taxon>Streptophyta</taxon>
        <taxon>Embryophyta</taxon>
        <taxon>Tracheophyta</taxon>
        <taxon>Spermatophyta</taxon>
        <taxon>Magnoliopsida</taxon>
        <taxon>Liliopsida</taxon>
        <taxon>Asparagales</taxon>
        <taxon>Orchidaceae</taxon>
        <taxon>Epidendroideae</taxon>
        <taxon>Malaxideae</taxon>
        <taxon>Dendrobiinae</taxon>
        <taxon>Dendrobium</taxon>
    </lineage>
</organism>
<dbReference type="PROSITE" id="PS00136">
    <property type="entry name" value="SUBTILASE_ASP"/>
    <property type="match status" value="1"/>
</dbReference>
<dbReference type="InterPro" id="IPR022398">
    <property type="entry name" value="Peptidase_S8_His-AS"/>
</dbReference>
<dbReference type="PROSITE" id="PS00137">
    <property type="entry name" value="SUBTILASE_HIS"/>
    <property type="match status" value="1"/>
</dbReference>
<evidence type="ECO:0000256" key="8">
    <source>
        <dbReference type="PROSITE-ProRule" id="PRU01240"/>
    </source>
</evidence>
<evidence type="ECO:0000313" key="15">
    <source>
        <dbReference type="Proteomes" id="UP000829196"/>
    </source>
</evidence>
<evidence type="ECO:0000256" key="9">
    <source>
        <dbReference type="RuleBase" id="RU003355"/>
    </source>
</evidence>
<evidence type="ECO:0000259" key="12">
    <source>
        <dbReference type="Pfam" id="PF17919"/>
    </source>
</evidence>
<sequence length="959" mass="105238">MAPITDVLKQPNFSWAEAQQQSFEEIKRALTSAPVLVLPDFSKPFTVDTDASTIGIGAVLSQDKKPVEFFSEKLCPSRQRWTVYEQELYAVHKSGVQNIVADALSRRAVLVTQLQTEYEPAADYSIRHGFLFKGHLLCVPTSSWRQQFIKEIHAGGLSAHMGRENTVAQLRNDFFGLIFVVMYRSSWKDVLSVKLTKEAAKIPTDGQTEVVNRTLGNLLRCLVQDNPKLWDELLGQAEFAFNSMTNRSTGMCPFSIVYTKVPNTVLDITVLPKCKSKAASTLVENYTEFLSNIRLKIQESNAKYKLEADAHRREKLFKPGDLVFVRLKRDRLPVGEYSKLGKRKWGPFAILTKINDNAYIVDLPEEFNTSRTFNVKDIYAYYPPDVLETHPHSVDTAAFSIDDETHKYIIHVERHEQHELLSDSDLERFHLSFLPNSTLDSGTPRLIYSYRHIINGFAARLTPEELETIKLKPGFLYAQRSRYHPLATTYTPRYLGLTMNNAWGSTMMGQGLIIGIIDTGIKASHPSFKDTNMPPPPPATKWKGSCFNGFACNNKIIGAKAFFNGYNPYPKDTVGHGTHVASIAAGNFVKNANVLGMAKGDPASGMAPMAHLSIYKACFPKVGCANNDIYAAIDQAIKDGVDIISMSIGGGGASTLYEDAISRGSMAVIQHGIVSITSAGNEGPDSATLISSSAPWLLTVGASTTDRKITSIVELGNGRTFTGESAYQPKSWNSSIMWQLEYPGENGELDSRCCVPSAMANLNLRGKIVLCVACVVLDEERGEAVYKASAMGMIVMNHPLDGYTTKSPAHLLPAVNVDYRTRLDILSYYNDNKPNASAAIRFNGTHFGFKPSPTVASFSSRGPSSMNGGIIKPDVLAPGVNILAAWHTDVGPNPEPLATHTFNFDTGTSMAAPHVSGIVALVRSKHRGWTPAEIISAIVTTANDSGTVTGDLIVDSVRI</sequence>